<dbReference type="SMART" id="SM00490">
    <property type="entry name" value="HELICc"/>
    <property type="match status" value="1"/>
</dbReference>
<dbReference type="Gene3D" id="1.10.10.10">
    <property type="entry name" value="Winged helix-like DNA-binding domain superfamily/Winged helix DNA-binding domain"/>
    <property type="match status" value="1"/>
</dbReference>
<dbReference type="GO" id="GO:0009432">
    <property type="term" value="P:SOS response"/>
    <property type="evidence" value="ECO:0007669"/>
    <property type="project" value="UniProtKB-UniRule"/>
</dbReference>
<dbReference type="GO" id="GO:0016787">
    <property type="term" value="F:hydrolase activity"/>
    <property type="evidence" value="ECO:0007669"/>
    <property type="project" value="UniProtKB-KW"/>
</dbReference>
<comment type="catalytic activity">
    <reaction evidence="15">
        <text>Couples ATP hydrolysis with the unwinding of duplex DNA by translocating in the 3'-5' direction.</text>
        <dbReference type="EC" id="5.6.2.4"/>
    </reaction>
</comment>
<evidence type="ECO:0000256" key="12">
    <source>
        <dbReference type="ARBA" id="ARBA00023172"/>
    </source>
</evidence>
<dbReference type="Gene3D" id="3.40.50.300">
    <property type="entry name" value="P-loop containing nucleotide triphosphate hydrolases"/>
    <property type="match status" value="2"/>
</dbReference>
<dbReference type="InterPro" id="IPR044876">
    <property type="entry name" value="HRDC_dom_sf"/>
</dbReference>
<dbReference type="GO" id="GO:0005524">
    <property type="term" value="F:ATP binding"/>
    <property type="evidence" value="ECO:0007669"/>
    <property type="project" value="UniProtKB-KW"/>
</dbReference>
<evidence type="ECO:0000256" key="15">
    <source>
        <dbReference type="ARBA" id="ARBA00034617"/>
    </source>
</evidence>
<evidence type="ECO:0000256" key="7">
    <source>
        <dbReference type="ARBA" id="ARBA00022801"/>
    </source>
</evidence>
<evidence type="ECO:0000256" key="6">
    <source>
        <dbReference type="ARBA" id="ARBA00022763"/>
    </source>
</evidence>
<dbReference type="SMART" id="SM00341">
    <property type="entry name" value="HRDC"/>
    <property type="match status" value="1"/>
</dbReference>
<dbReference type="GO" id="GO:0006281">
    <property type="term" value="P:DNA repair"/>
    <property type="evidence" value="ECO:0007669"/>
    <property type="project" value="UniProtKB-KW"/>
</dbReference>
<dbReference type="Proteomes" id="UP000030661">
    <property type="component" value="Unassembled WGS sequence"/>
</dbReference>
<dbReference type="Gene3D" id="1.10.150.80">
    <property type="entry name" value="HRDC domain"/>
    <property type="match status" value="1"/>
</dbReference>
<proteinExistence type="inferred from homology"/>
<dbReference type="CDD" id="cd17920">
    <property type="entry name" value="DEXHc_RecQ"/>
    <property type="match status" value="1"/>
</dbReference>
<sequence>MHHEAHTLLKEVFGYESFRPLQQEIITNVLNKRDTLVVMPTGGGKSLCYQIPALIFPGLTVVVSPLISLMKDQVEQLQEVGAGAVFLNSSLSYDEYRHNVACIMRDEAKLLYVAPETLLMQKTLALLDSKTMDCLAIDEAHCISEWGHDFRPEYRQLAGIRSRYPHAVSMALTATATPRVQNDIKNSLNFDASNEFIASFNRKNLFLEMAAKTNPMLQTVEFVEQFPNQSGIIYCSTRRQVDELAAILIGEGFSATLYHAGLSDEERRRNQERFIRDDVQIIVATIAFGMGINKPNIRFIVHYDLPKNIESYYQQIGRAGRDGLHAHCLLLYSYGDIRTINYFIEQKSPEEQRIATIHLNAMVGLAETDVCRRIPLLRYFGEQYEAPNCGMCDNCTNTGQELVDITIPAQKFLSCVKRTGELFGAGHVIDVLRGSQAQKVLQHRHDQLSTYGIGLEFSKKQWFHLSRQFLQKGLMTQDLEFGSLKLTSKAWEVFRGNEKVMGKIEAERRSDEYTALSDQEYDATLFELLRKKRKELADAANMPPYIIFPDTTLIDMATYFPQSSESLLTMQGVGAVKLEKYGDIFLTLIRDYCAAHEIAEKPKRQWKSPLAKANASGTRRHIAVGEAYNEGKSIQELMIQFGVKQRTILDNLSKYLKDGHSLNRADDLLKASTLAPEQQQQVLRLFDQLGAERLKPLFDALHESISYDELNILRLYYLTQKGNHYEKVGS</sequence>
<keyword evidence="4" id="KW-0479">Metal-binding</keyword>
<dbReference type="GO" id="GO:0005737">
    <property type="term" value="C:cytoplasm"/>
    <property type="evidence" value="ECO:0007669"/>
    <property type="project" value="TreeGrafter"/>
</dbReference>
<dbReference type="InterPro" id="IPR027417">
    <property type="entry name" value="P-loop_NTPase"/>
</dbReference>
<keyword evidence="11" id="KW-0238">DNA-binding</keyword>
<dbReference type="InterPro" id="IPR010997">
    <property type="entry name" value="HRDC-like_sf"/>
</dbReference>
<keyword evidence="14" id="KW-0413">Isomerase</keyword>
<evidence type="ECO:0000259" key="18">
    <source>
        <dbReference type="PROSITE" id="PS51192"/>
    </source>
</evidence>
<evidence type="ECO:0000256" key="16">
    <source>
        <dbReference type="NCBIfam" id="TIGR01389"/>
    </source>
</evidence>
<comment type="cofactor">
    <cofactor evidence="1">
        <name>Mg(2+)</name>
        <dbReference type="ChEBI" id="CHEBI:18420"/>
    </cofactor>
</comment>
<keyword evidence="21" id="KW-1185">Reference proteome</keyword>
<evidence type="ECO:0000259" key="19">
    <source>
        <dbReference type="PROSITE" id="PS51194"/>
    </source>
</evidence>
<dbReference type="SMART" id="SM00487">
    <property type="entry name" value="DEXDc"/>
    <property type="match status" value="1"/>
</dbReference>
<dbReference type="Pfam" id="PF00270">
    <property type="entry name" value="DEAD"/>
    <property type="match status" value="1"/>
</dbReference>
<evidence type="ECO:0000256" key="14">
    <source>
        <dbReference type="ARBA" id="ARBA00023235"/>
    </source>
</evidence>
<keyword evidence="8 20" id="KW-0347">Helicase</keyword>
<dbReference type="CDD" id="cd18794">
    <property type="entry name" value="SF2_C_RecQ"/>
    <property type="match status" value="1"/>
</dbReference>
<accession>A0A081C0H7</accession>
<comment type="cofactor">
    <cofactor evidence="2">
        <name>Zn(2+)</name>
        <dbReference type="ChEBI" id="CHEBI:29105"/>
    </cofactor>
</comment>
<dbReference type="GO" id="GO:0046872">
    <property type="term" value="F:metal ion binding"/>
    <property type="evidence" value="ECO:0007669"/>
    <property type="project" value="UniProtKB-KW"/>
</dbReference>
<evidence type="ECO:0000313" key="20">
    <source>
        <dbReference type="EMBL" id="GAK58082.1"/>
    </source>
</evidence>
<organism evidence="20">
    <name type="scientific">Vecturithrix granuli</name>
    <dbReference type="NCBI Taxonomy" id="1499967"/>
    <lineage>
        <taxon>Bacteria</taxon>
        <taxon>Candidatus Moduliflexota</taxon>
        <taxon>Candidatus Vecturitrichia</taxon>
        <taxon>Candidatus Vecturitrichales</taxon>
        <taxon>Candidatus Vecturitrichaceae</taxon>
        <taxon>Candidatus Vecturithrix</taxon>
    </lineage>
</organism>
<evidence type="ECO:0000256" key="1">
    <source>
        <dbReference type="ARBA" id="ARBA00001946"/>
    </source>
</evidence>
<dbReference type="InterPro" id="IPR011545">
    <property type="entry name" value="DEAD/DEAH_box_helicase_dom"/>
</dbReference>
<dbReference type="GO" id="GO:0043138">
    <property type="term" value="F:3'-5' DNA helicase activity"/>
    <property type="evidence" value="ECO:0007669"/>
    <property type="project" value="UniProtKB-EC"/>
</dbReference>
<dbReference type="InterPro" id="IPR002121">
    <property type="entry name" value="HRDC_dom"/>
</dbReference>
<dbReference type="FunFam" id="3.40.50.300:FF:000296">
    <property type="entry name" value="ATP-dependent DNA helicase RecQ"/>
    <property type="match status" value="1"/>
</dbReference>
<name>A0A081C0H7_VECG1</name>
<dbReference type="EC" id="5.6.2.4" evidence="16"/>
<dbReference type="FunFam" id="1.10.150.80:FF:000002">
    <property type="entry name" value="ATP-dependent DNA helicase RecQ"/>
    <property type="match status" value="1"/>
</dbReference>
<dbReference type="FunFam" id="3.40.50.300:FF:000156">
    <property type="entry name" value="ATP-dependent DNA helicase recQ"/>
    <property type="match status" value="1"/>
</dbReference>
<protein>
    <recommendedName>
        <fullName evidence="16">DNA helicase RecQ</fullName>
        <ecNumber evidence="16">5.6.2.4</ecNumber>
    </recommendedName>
</protein>
<dbReference type="SMART" id="SM00956">
    <property type="entry name" value="RQC"/>
    <property type="match status" value="1"/>
</dbReference>
<dbReference type="Gene3D" id="1.10.10.1390">
    <property type="entry name" value="ATP-dependent DNA helicase RecQ"/>
    <property type="match status" value="1"/>
</dbReference>
<keyword evidence="7" id="KW-0378">Hydrolase</keyword>
<keyword evidence="12" id="KW-0233">DNA recombination</keyword>
<dbReference type="InterPro" id="IPR001650">
    <property type="entry name" value="Helicase_C-like"/>
</dbReference>
<dbReference type="PROSITE" id="PS50967">
    <property type="entry name" value="HRDC"/>
    <property type="match status" value="1"/>
</dbReference>
<dbReference type="PANTHER" id="PTHR13710">
    <property type="entry name" value="DNA HELICASE RECQ FAMILY MEMBER"/>
    <property type="match status" value="1"/>
</dbReference>
<dbReference type="eggNOG" id="COG0514">
    <property type="taxonomic scope" value="Bacteria"/>
</dbReference>
<dbReference type="Pfam" id="PF00271">
    <property type="entry name" value="Helicase_C"/>
    <property type="match status" value="1"/>
</dbReference>
<feature type="domain" description="HRDC" evidence="17">
    <location>
        <begin position="519"/>
        <end position="599"/>
    </location>
</feature>
<dbReference type="HOGENOM" id="CLU_001103_14_3_0"/>
<dbReference type="InterPro" id="IPR036388">
    <property type="entry name" value="WH-like_DNA-bd_sf"/>
</dbReference>
<evidence type="ECO:0000256" key="5">
    <source>
        <dbReference type="ARBA" id="ARBA00022741"/>
    </source>
</evidence>
<feature type="domain" description="Helicase C-terminal" evidence="19">
    <location>
        <begin position="215"/>
        <end position="362"/>
    </location>
</feature>
<dbReference type="NCBIfam" id="TIGR00614">
    <property type="entry name" value="recQ_fam"/>
    <property type="match status" value="1"/>
</dbReference>
<dbReference type="InterPro" id="IPR029491">
    <property type="entry name" value="Helicase_HTH"/>
</dbReference>
<keyword evidence="9" id="KW-0862">Zinc</keyword>
<reference evidence="20" key="1">
    <citation type="journal article" date="2015" name="PeerJ">
        <title>First genomic representation of candidate bacterial phylum KSB3 points to enhanced environmental sensing as a trigger of wastewater bulking.</title>
        <authorList>
            <person name="Sekiguchi Y."/>
            <person name="Ohashi A."/>
            <person name="Parks D.H."/>
            <person name="Yamauchi T."/>
            <person name="Tyson G.W."/>
            <person name="Hugenholtz P."/>
        </authorList>
    </citation>
    <scope>NUCLEOTIDE SEQUENCE [LARGE SCALE GENOMIC DNA]</scope>
</reference>
<dbReference type="SUPFAM" id="SSF47819">
    <property type="entry name" value="HRDC-like"/>
    <property type="match status" value="1"/>
</dbReference>
<dbReference type="STRING" id="1499967.U27_05055"/>
<dbReference type="GO" id="GO:0005694">
    <property type="term" value="C:chromosome"/>
    <property type="evidence" value="ECO:0007669"/>
    <property type="project" value="TreeGrafter"/>
</dbReference>
<dbReference type="GO" id="GO:0003677">
    <property type="term" value="F:DNA binding"/>
    <property type="evidence" value="ECO:0007669"/>
    <property type="project" value="UniProtKB-KW"/>
</dbReference>
<dbReference type="AlphaFoldDB" id="A0A081C0H7"/>
<dbReference type="InterPro" id="IPR032284">
    <property type="entry name" value="RecQ_Zn-bd"/>
</dbReference>
<dbReference type="Pfam" id="PF16124">
    <property type="entry name" value="RecQ_Zn_bind"/>
    <property type="match status" value="1"/>
</dbReference>
<keyword evidence="6" id="KW-0227">DNA damage</keyword>
<dbReference type="Pfam" id="PF14493">
    <property type="entry name" value="HTH_40"/>
    <property type="match status" value="1"/>
</dbReference>
<dbReference type="Pfam" id="PF00570">
    <property type="entry name" value="HRDC"/>
    <property type="match status" value="1"/>
</dbReference>
<keyword evidence="13" id="KW-0234">DNA repair</keyword>
<dbReference type="InterPro" id="IPR004589">
    <property type="entry name" value="DNA_helicase_ATP-dep_RecQ"/>
</dbReference>
<keyword evidence="5" id="KW-0547">Nucleotide-binding</keyword>
<keyword evidence="10" id="KW-0067">ATP-binding</keyword>
<gene>
    <name evidence="20" type="ORF">U27_05055</name>
</gene>
<dbReference type="InterPro" id="IPR014001">
    <property type="entry name" value="Helicase_ATP-bd"/>
</dbReference>
<evidence type="ECO:0000256" key="3">
    <source>
        <dbReference type="ARBA" id="ARBA00005446"/>
    </source>
</evidence>
<evidence type="ECO:0000256" key="11">
    <source>
        <dbReference type="ARBA" id="ARBA00023125"/>
    </source>
</evidence>
<dbReference type="GO" id="GO:0009378">
    <property type="term" value="F:four-way junction helicase activity"/>
    <property type="evidence" value="ECO:0007669"/>
    <property type="project" value="TreeGrafter"/>
</dbReference>
<evidence type="ECO:0000256" key="13">
    <source>
        <dbReference type="ARBA" id="ARBA00023204"/>
    </source>
</evidence>
<dbReference type="PROSITE" id="PS51192">
    <property type="entry name" value="HELICASE_ATP_BIND_1"/>
    <property type="match status" value="1"/>
</dbReference>
<evidence type="ECO:0000259" key="17">
    <source>
        <dbReference type="PROSITE" id="PS50967"/>
    </source>
</evidence>
<evidence type="ECO:0000256" key="4">
    <source>
        <dbReference type="ARBA" id="ARBA00022723"/>
    </source>
</evidence>
<evidence type="ECO:0000256" key="8">
    <source>
        <dbReference type="ARBA" id="ARBA00022806"/>
    </source>
</evidence>
<evidence type="ECO:0000256" key="9">
    <source>
        <dbReference type="ARBA" id="ARBA00022833"/>
    </source>
</evidence>
<feature type="domain" description="Helicase ATP-binding" evidence="18">
    <location>
        <begin position="26"/>
        <end position="194"/>
    </location>
</feature>
<dbReference type="InterPro" id="IPR006293">
    <property type="entry name" value="DNA_helicase_ATP-dep_RecQ_bac"/>
</dbReference>
<comment type="similarity">
    <text evidence="3">Belongs to the helicase family. RecQ subfamily.</text>
</comment>
<dbReference type="PROSITE" id="PS51194">
    <property type="entry name" value="HELICASE_CTER"/>
    <property type="match status" value="1"/>
</dbReference>
<dbReference type="SUPFAM" id="SSF52540">
    <property type="entry name" value="P-loop containing nucleoside triphosphate hydrolases"/>
    <property type="match status" value="2"/>
</dbReference>
<dbReference type="Pfam" id="PF09382">
    <property type="entry name" value="RQC"/>
    <property type="match status" value="1"/>
</dbReference>
<dbReference type="GO" id="GO:0006260">
    <property type="term" value="P:DNA replication"/>
    <property type="evidence" value="ECO:0007669"/>
    <property type="project" value="InterPro"/>
</dbReference>
<evidence type="ECO:0000313" key="21">
    <source>
        <dbReference type="Proteomes" id="UP000030661"/>
    </source>
</evidence>
<dbReference type="EMBL" id="DF820466">
    <property type="protein sequence ID" value="GAK58082.1"/>
    <property type="molecule type" value="Genomic_DNA"/>
</dbReference>
<dbReference type="PANTHER" id="PTHR13710:SF105">
    <property type="entry name" value="ATP-DEPENDENT DNA HELICASE Q1"/>
    <property type="match status" value="1"/>
</dbReference>
<dbReference type="GO" id="GO:0006310">
    <property type="term" value="P:DNA recombination"/>
    <property type="evidence" value="ECO:0007669"/>
    <property type="project" value="UniProtKB-UniRule"/>
</dbReference>
<evidence type="ECO:0000256" key="10">
    <source>
        <dbReference type="ARBA" id="ARBA00022840"/>
    </source>
</evidence>
<dbReference type="NCBIfam" id="TIGR01389">
    <property type="entry name" value="recQ"/>
    <property type="match status" value="1"/>
</dbReference>
<dbReference type="GO" id="GO:0043590">
    <property type="term" value="C:bacterial nucleoid"/>
    <property type="evidence" value="ECO:0007669"/>
    <property type="project" value="UniProtKB-ARBA"/>
</dbReference>
<dbReference type="InterPro" id="IPR018982">
    <property type="entry name" value="RQC_domain"/>
</dbReference>
<evidence type="ECO:0000256" key="2">
    <source>
        <dbReference type="ARBA" id="ARBA00001947"/>
    </source>
</evidence>